<comment type="caution">
    <text evidence="2">The sequence shown here is derived from an EMBL/GenBank/DDBJ whole genome shotgun (WGS) entry which is preliminary data.</text>
</comment>
<accession>A0A314YUB1</accession>
<evidence type="ECO:0000313" key="3">
    <source>
        <dbReference type="Proteomes" id="UP000250321"/>
    </source>
</evidence>
<keyword evidence="3" id="KW-1185">Reference proteome</keyword>
<gene>
    <name evidence="2" type="ORF">Pyn_17640</name>
</gene>
<proteinExistence type="predicted"/>
<dbReference type="EMBL" id="PJQY01000527">
    <property type="protein sequence ID" value="PQQ10283.1"/>
    <property type="molecule type" value="Genomic_DNA"/>
</dbReference>
<sequence>MGKIRRFTAHHHRYLFPSNHDFPPYFQHSPMSFPPPLKRNDVARPSAKHLVLFPSQRNDAVVLKTPCPDRTEPNPQNTPLGNLNDRTKRPTIEVIRLNLQSFFVTTEKSVSFKSLFESPRKS</sequence>
<evidence type="ECO:0000256" key="1">
    <source>
        <dbReference type="SAM" id="MobiDB-lite"/>
    </source>
</evidence>
<organism evidence="2 3">
    <name type="scientific">Prunus yedoensis var. nudiflora</name>
    <dbReference type="NCBI Taxonomy" id="2094558"/>
    <lineage>
        <taxon>Eukaryota</taxon>
        <taxon>Viridiplantae</taxon>
        <taxon>Streptophyta</taxon>
        <taxon>Embryophyta</taxon>
        <taxon>Tracheophyta</taxon>
        <taxon>Spermatophyta</taxon>
        <taxon>Magnoliopsida</taxon>
        <taxon>eudicotyledons</taxon>
        <taxon>Gunneridae</taxon>
        <taxon>Pentapetalae</taxon>
        <taxon>rosids</taxon>
        <taxon>fabids</taxon>
        <taxon>Rosales</taxon>
        <taxon>Rosaceae</taxon>
        <taxon>Amygdaloideae</taxon>
        <taxon>Amygdaleae</taxon>
        <taxon>Prunus</taxon>
    </lineage>
</organism>
<protein>
    <submittedName>
        <fullName evidence="2">Uncharacterized protein</fullName>
    </submittedName>
</protein>
<dbReference type="Proteomes" id="UP000250321">
    <property type="component" value="Unassembled WGS sequence"/>
</dbReference>
<feature type="region of interest" description="Disordered" evidence="1">
    <location>
        <begin position="66"/>
        <end position="86"/>
    </location>
</feature>
<dbReference type="AlphaFoldDB" id="A0A314YUB1"/>
<evidence type="ECO:0000313" key="2">
    <source>
        <dbReference type="EMBL" id="PQQ10283.1"/>
    </source>
</evidence>
<reference evidence="2 3" key="1">
    <citation type="submission" date="2018-02" db="EMBL/GenBank/DDBJ databases">
        <title>Draft genome of wild Prunus yedoensis var. nudiflora.</title>
        <authorList>
            <person name="Baek S."/>
            <person name="Kim J.-H."/>
            <person name="Choi K."/>
            <person name="Kim G.-B."/>
            <person name="Cho A."/>
            <person name="Jang H."/>
            <person name="Shin C.-H."/>
            <person name="Yu H.-J."/>
            <person name="Mun J.-H."/>
        </authorList>
    </citation>
    <scope>NUCLEOTIDE SEQUENCE [LARGE SCALE GENOMIC DNA]</scope>
    <source>
        <strain evidence="3">cv. Jeju island</strain>
        <tissue evidence="2">Leaf</tissue>
    </source>
</reference>
<name>A0A314YUB1_PRUYE</name>